<dbReference type="SUPFAM" id="SSF53474">
    <property type="entry name" value="alpha/beta-Hydrolases"/>
    <property type="match status" value="1"/>
</dbReference>
<evidence type="ECO:0000313" key="4">
    <source>
        <dbReference type="Proteomes" id="UP001549119"/>
    </source>
</evidence>
<dbReference type="InterPro" id="IPR029058">
    <property type="entry name" value="AB_hydrolase_fold"/>
</dbReference>
<organism evidence="3 4">
    <name type="scientific">Methylobacterium radiotolerans</name>
    <dbReference type="NCBI Taxonomy" id="31998"/>
    <lineage>
        <taxon>Bacteria</taxon>
        <taxon>Pseudomonadati</taxon>
        <taxon>Pseudomonadota</taxon>
        <taxon>Alphaproteobacteria</taxon>
        <taxon>Hyphomicrobiales</taxon>
        <taxon>Methylobacteriaceae</taxon>
        <taxon>Methylobacterium</taxon>
    </lineage>
</organism>
<dbReference type="Proteomes" id="UP001549119">
    <property type="component" value="Unassembled WGS sequence"/>
</dbReference>
<dbReference type="EMBL" id="JBEPNW010000002">
    <property type="protein sequence ID" value="MET3867128.1"/>
    <property type="molecule type" value="Genomic_DNA"/>
</dbReference>
<dbReference type="Pfam" id="PF00561">
    <property type="entry name" value="Abhydrolase_1"/>
    <property type="match status" value="1"/>
</dbReference>
<proteinExistence type="predicted"/>
<dbReference type="RefSeq" id="WP_209650765.1">
    <property type="nucleotide sequence ID" value="NZ_JBEPNV010000001.1"/>
</dbReference>
<evidence type="ECO:0000259" key="2">
    <source>
        <dbReference type="Pfam" id="PF00561"/>
    </source>
</evidence>
<keyword evidence="1" id="KW-0378">Hydrolase</keyword>
<sequence length="294" mass="32399">MHTATTSRLDIAYEAGGPPDGRPILLLHGWPDDVRGWRGVTPRLEESGYRWVAPWLRGFGPTRFRSPGIVRDGTTVALASDAFDLADALGWGTFSVVGHDWGGRAGYQMAALQPERIETLATLAIGYAPRGRFTVPGFDQARNWWYQWLMATDGGAKAVAADPIGFARIQWETWSPPGWFEAAEFDATAESFRNPDWVGVTLSGYRSRWMPDPVDPDYEPMRARVAATETLATPTLLIQGGADLCDPPGETEGDHRFFTGRYDRVVLDGVGHFPAREAPSRVAELILRHSSRAG</sequence>
<dbReference type="Gene3D" id="3.40.50.1820">
    <property type="entry name" value="alpha/beta hydrolase"/>
    <property type="match status" value="1"/>
</dbReference>
<dbReference type="InterPro" id="IPR000073">
    <property type="entry name" value="AB_hydrolase_1"/>
</dbReference>
<gene>
    <name evidence="3" type="ORF">ABIC20_004437</name>
</gene>
<keyword evidence="4" id="KW-1185">Reference proteome</keyword>
<evidence type="ECO:0000313" key="3">
    <source>
        <dbReference type="EMBL" id="MET3867128.1"/>
    </source>
</evidence>
<feature type="domain" description="AB hydrolase-1" evidence="2">
    <location>
        <begin position="23"/>
        <end position="274"/>
    </location>
</feature>
<dbReference type="PRINTS" id="PR00412">
    <property type="entry name" value="EPOXHYDRLASE"/>
</dbReference>
<name>A0ABV2NKW1_9HYPH</name>
<protein>
    <submittedName>
        <fullName evidence="3">Pimeloyl-ACP methyl ester carboxylesterase</fullName>
    </submittedName>
</protein>
<reference evidence="3 4" key="1">
    <citation type="submission" date="2024-06" db="EMBL/GenBank/DDBJ databases">
        <title>Genomics of switchgrass bacterial isolates.</title>
        <authorList>
            <person name="Shade A."/>
        </authorList>
    </citation>
    <scope>NUCLEOTIDE SEQUENCE [LARGE SCALE GENOMIC DNA]</scope>
    <source>
        <strain evidence="3 4">PvP084</strain>
    </source>
</reference>
<accession>A0ABV2NKW1</accession>
<dbReference type="InterPro" id="IPR000639">
    <property type="entry name" value="Epox_hydrolase-like"/>
</dbReference>
<comment type="caution">
    <text evidence="3">The sequence shown here is derived from an EMBL/GenBank/DDBJ whole genome shotgun (WGS) entry which is preliminary data.</text>
</comment>
<dbReference type="PANTHER" id="PTHR43329">
    <property type="entry name" value="EPOXIDE HYDROLASE"/>
    <property type="match status" value="1"/>
</dbReference>
<evidence type="ECO:0000256" key="1">
    <source>
        <dbReference type="ARBA" id="ARBA00022801"/>
    </source>
</evidence>